<dbReference type="EMBL" id="OV170222">
    <property type="protein sequence ID" value="CAH0721025.1"/>
    <property type="molecule type" value="Genomic_DNA"/>
</dbReference>
<evidence type="ECO:0000259" key="3">
    <source>
        <dbReference type="Pfam" id="PF02550"/>
    </source>
</evidence>
<evidence type="ECO:0000256" key="1">
    <source>
        <dbReference type="ARBA" id="ARBA00009632"/>
    </source>
</evidence>
<dbReference type="Proteomes" id="UP000838878">
    <property type="component" value="Chromosome 2"/>
</dbReference>
<dbReference type="FunFam" id="3.40.1080.20:FF:000002">
    <property type="entry name" value="Acetyl-CoA hydrolase/transferase"/>
    <property type="match status" value="1"/>
</dbReference>
<dbReference type="GO" id="GO:0008775">
    <property type="term" value="F:acetate CoA-transferase activity"/>
    <property type="evidence" value="ECO:0007669"/>
    <property type="project" value="InterPro"/>
</dbReference>
<dbReference type="SUPFAM" id="SSF100950">
    <property type="entry name" value="NagB/RpiA/CoA transferase-like"/>
    <property type="match status" value="2"/>
</dbReference>
<evidence type="ECO:0008006" key="7">
    <source>
        <dbReference type="Google" id="ProtNLM"/>
    </source>
</evidence>
<accession>A0A8J9V6R2</accession>
<dbReference type="GO" id="GO:0005739">
    <property type="term" value="C:mitochondrion"/>
    <property type="evidence" value="ECO:0007669"/>
    <property type="project" value="TreeGrafter"/>
</dbReference>
<sequence length="726" mass="80101">MSVMGKFVVPYVSARNFAKIGAALQTVKPNRTYFTYTQELSQPLDRKPEFLTAKEAFEKCLKSGQTVYSQGAAATPVPLLNAMTEVGKAGSLRDIKVVHMHTEKDAAYVAPECKDIFRSVSLFMAANVRKSVAEGRSDAIPIFLQDIPKLFHRKIIQPDIAVIQVSPPDQHGYCSLGTSVDCVRAALVNSKIIIAQINVNMPRTFGDAIIHVSHVDYAVEDNTPLPDHGGKGGSPEETKIGQLIGDNLVEDGATLQMGIGNIPDAVLSALKNHKDLGIHSEMFSVGVIDLVKRGCVTNNKKKTHKGRIVGSFLVGNKELYDFVDNNPFIEMLEIDYVNNTHIISQQPTMTAINSCIEVDLTGQVCADSIGTRMFSGFGGQVDFIRGAAESLDGRGKPIIAIVSNTKRGESKIVPTLKIGAGVVTTRAHVHYVVTEQGIANLFGKTLRQRAYELIKIAHPDHRESLEKAAFERLKYISANVSGELYSRENCTQEPVQTSELPVSFNFSLNTVLKEPTIQKSSQARVKLINSIQHFDTEDWNNVRYAEVQKQYCSAPGFTYLKTNEEIKSYDKYSSLALIERGFAAITHALIMQNEAAQSAFTALIEWASFSGNNITAKSLHEKVNELFIKGNFQKISSDILQLACGYRAELVQQRRDNILRSVKDSFLKSSLRKIPPTSENLFNKESFSTAIEKSGGMSKVFWPLRAPTQNKAAAQAQPHQQTQVRT</sequence>
<dbReference type="InterPro" id="IPR038460">
    <property type="entry name" value="AcetylCoA_hyd_C_sf"/>
</dbReference>
<organism evidence="5 6">
    <name type="scientific">Brenthis ino</name>
    <name type="common">lesser marbled fritillary</name>
    <dbReference type="NCBI Taxonomy" id="405034"/>
    <lineage>
        <taxon>Eukaryota</taxon>
        <taxon>Metazoa</taxon>
        <taxon>Ecdysozoa</taxon>
        <taxon>Arthropoda</taxon>
        <taxon>Hexapoda</taxon>
        <taxon>Insecta</taxon>
        <taxon>Pterygota</taxon>
        <taxon>Neoptera</taxon>
        <taxon>Endopterygota</taxon>
        <taxon>Lepidoptera</taxon>
        <taxon>Glossata</taxon>
        <taxon>Ditrysia</taxon>
        <taxon>Papilionoidea</taxon>
        <taxon>Nymphalidae</taxon>
        <taxon>Heliconiinae</taxon>
        <taxon>Argynnini</taxon>
        <taxon>Brenthis</taxon>
    </lineage>
</organism>
<dbReference type="OrthoDB" id="10250396at2759"/>
<name>A0A8J9V6R2_9NEOP</name>
<dbReference type="InterPro" id="IPR003702">
    <property type="entry name" value="ActCoA_hydro_N"/>
</dbReference>
<dbReference type="InterPro" id="IPR046433">
    <property type="entry name" value="ActCoA_hydro"/>
</dbReference>
<reference evidence="5" key="1">
    <citation type="submission" date="2021-12" db="EMBL/GenBank/DDBJ databases">
        <authorList>
            <person name="Martin H S."/>
        </authorList>
    </citation>
    <scope>NUCLEOTIDE SEQUENCE</scope>
</reference>
<dbReference type="AlphaFoldDB" id="A0A8J9V6R2"/>
<dbReference type="InterPro" id="IPR026888">
    <property type="entry name" value="AcetylCoA_hyd_C"/>
</dbReference>
<dbReference type="Gene3D" id="3.40.1080.20">
    <property type="entry name" value="Acetyl-CoA hydrolase/transferase C-terminal domain"/>
    <property type="match status" value="1"/>
</dbReference>
<dbReference type="PANTHER" id="PTHR21432:SF20">
    <property type="entry name" value="ACETYL-COA HYDROLASE"/>
    <property type="match status" value="1"/>
</dbReference>
<gene>
    <name evidence="5" type="ORF">BINO364_LOCUS7172</name>
</gene>
<protein>
    <recommendedName>
        <fullName evidence="7">Acetyl-CoA hydrolase</fullName>
    </recommendedName>
</protein>
<comment type="similarity">
    <text evidence="1">Belongs to the acetyl-CoA hydrolase/transferase family.</text>
</comment>
<dbReference type="InterPro" id="IPR037171">
    <property type="entry name" value="NagB/RpiA_transferase-like"/>
</dbReference>
<dbReference type="PANTHER" id="PTHR21432">
    <property type="entry name" value="ACETYL-COA HYDROLASE-RELATED"/>
    <property type="match status" value="1"/>
</dbReference>
<dbReference type="GO" id="GO:0006083">
    <property type="term" value="P:acetate metabolic process"/>
    <property type="evidence" value="ECO:0007669"/>
    <property type="project" value="InterPro"/>
</dbReference>
<dbReference type="Pfam" id="PF13336">
    <property type="entry name" value="AcetylCoA_hyd_C"/>
    <property type="match status" value="1"/>
</dbReference>
<dbReference type="Gene3D" id="3.40.1080.10">
    <property type="entry name" value="Glutaconate Coenzyme A-transferase"/>
    <property type="match status" value="1"/>
</dbReference>
<feature type="non-terminal residue" evidence="5">
    <location>
        <position position="726"/>
    </location>
</feature>
<dbReference type="Gene3D" id="3.30.750.70">
    <property type="entry name" value="4-hydroxybutyrate coenzyme like domains"/>
    <property type="match status" value="1"/>
</dbReference>
<evidence type="ECO:0000313" key="6">
    <source>
        <dbReference type="Proteomes" id="UP000838878"/>
    </source>
</evidence>
<feature type="domain" description="Acetyl-CoA hydrolase/transferase C-terminal" evidence="4">
    <location>
        <begin position="315"/>
        <end position="469"/>
    </location>
</feature>
<dbReference type="Pfam" id="PF02550">
    <property type="entry name" value="AcetylCoA_hydro"/>
    <property type="match status" value="1"/>
</dbReference>
<evidence type="ECO:0000256" key="2">
    <source>
        <dbReference type="ARBA" id="ARBA00022679"/>
    </source>
</evidence>
<evidence type="ECO:0000259" key="4">
    <source>
        <dbReference type="Pfam" id="PF13336"/>
    </source>
</evidence>
<keyword evidence="6" id="KW-1185">Reference proteome</keyword>
<proteinExistence type="inferred from homology"/>
<feature type="domain" description="Acetyl-CoA hydrolase/transferase N-terminal" evidence="3">
    <location>
        <begin position="75"/>
        <end position="222"/>
    </location>
</feature>
<evidence type="ECO:0000313" key="5">
    <source>
        <dbReference type="EMBL" id="CAH0721025.1"/>
    </source>
</evidence>
<keyword evidence="2" id="KW-0808">Transferase</keyword>